<feature type="compositionally biased region" description="Low complexity" evidence="1">
    <location>
        <begin position="319"/>
        <end position="333"/>
    </location>
</feature>
<feature type="compositionally biased region" description="Basic and acidic residues" evidence="1">
    <location>
        <begin position="254"/>
        <end position="269"/>
    </location>
</feature>
<reference evidence="3" key="1">
    <citation type="submission" date="2014-11" db="EMBL/GenBank/DDBJ databases">
        <authorList>
            <person name="Otto D Thomas"/>
            <person name="Naeem Raeece"/>
        </authorList>
    </citation>
    <scope>NUCLEOTIDE SEQUENCE</scope>
</reference>
<feature type="domain" description="J" evidence="2">
    <location>
        <begin position="8"/>
        <end position="67"/>
    </location>
</feature>
<accession>A0A0G4H103</accession>
<evidence type="ECO:0000313" key="3">
    <source>
        <dbReference type="EMBL" id="CEM37230.1"/>
    </source>
</evidence>
<feature type="compositionally biased region" description="Low complexity" evidence="1">
    <location>
        <begin position="69"/>
        <end position="79"/>
    </location>
</feature>
<feature type="region of interest" description="Disordered" evidence="1">
    <location>
        <begin position="223"/>
        <end position="469"/>
    </location>
</feature>
<dbReference type="PROSITE" id="PS50076">
    <property type="entry name" value="DNAJ_2"/>
    <property type="match status" value="1"/>
</dbReference>
<name>A0A0G4H103_9ALVE</name>
<dbReference type="AlphaFoldDB" id="A0A0G4H103"/>
<gene>
    <name evidence="3" type="ORF">Cvel_24259</name>
</gene>
<dbReference type="InterPro" id="IPR001623">
    <property type="entry name" value="DnaJ_domain"/>
</dbReference>
<protein>
    <recommendedName>
        <fullName evidence="2">J domain-containing protein</fullName>
    </recommendedName>
</protein>
<feature type="compositionally biased region" description="Basic and acidic residues" evidence="1">
    <location>
        <begin position="418"/>
        <end position="439"/>
    </location>
</feature>
<dbReference type="SUPFAM" id="SSF46565">
    <property type="entry name" value="Chaperone J-domain"/>
    <property type="match status" value="1"/>
</dbReference>
<feature type="compositionally biased region" description="Basic and acidic residues" evidence="1">
    <location>
        <begin position="364"/>
        <end position="395"/>
    </location>
</feature>
<dbReference type="VEuPathDB" id="CryptoDB:Cvel_24259"/>
<sequence length="500" mass="54845">MRGRNLAQTLKTFGLRPGCTPKELRAAYLVKAKRLHPDMGHHPDHALFTEVKEEYEYAMELLRQETQNSQSSSSSSSSSRASAGPARAHPDPRDYRTYQNPFSGSGSRERGGRDPFGFDGAQRRTQYWGGTSPFGSAGENANATGRRHTREHQERYDEDFQKRWEEFRRAEYAGYHWTEQAQAERSRGGGGAARLALWSAGAFCGSIVISTLSNRDANEIDGGAVASLQRRQQIEAEEGTRRRSASSPPPSRQLRGEGQGEQREREKTPGSDVGGLSSASVPPGAVISSFTRGNSWAPEHLISQRPPVFAKVPPDGHLSPPSSSSSSSAAPESPHAPSPSFSPPLHEKEKHQSAKPQKKYIYGFERDRRIWDMKEKKRLERERRRMEEEARESPRHATSAATEREGGDRGNSKQQKSAAEKESGGDRKAAEVPDEKGDQTSHSQQQQQQKKKAEKPSPPPVVDPLPPEAAALSAAIATLAVSVSRNNQAGSSDPPGPSSE</sequence>
<proteinExistence type="predicted"/>
<evidence type="ECO:0000256" key="1">
    <source>
        <dbReference type="SAM" id="MobiDB-lite"/>
    </source>
</evidence>
<organism evidence="3">
    <name type="scientific">Chromera velia CCMP2878</name>
    <dbReference type="NCBI Taxonomy" id="1169474"/>
    <lineage>
        <taxon>Eukaryota</taxon>
        <taxon>Sar</taxon>
        <taxon>Alveolata</taxon>
        <taxon>Colpodellida</taxon>
        <taxon>Chromeraceae</taxon>
        <taxon>Chromera</taxon>
    </lineage>
</organism>
<feature type="compositionally biased region" description="Basic and acidic residues" evidence="1">
    <location>
        <begin position="232"/>
        <end position="241"/>
    </location>
</feature>
<evidence type="ECO:0000259" key="2">
    <source>
        <dbReference type="PROSITE" id="PS50076"/>
    </source>
</evidence>
<feature type="region of interest" description="Disordered" evidence="1">
    <location>
        <begin position="64"/>
        <end position="157"/>
    </location>
</feature>
<dbReference type="InterPro" id="IPR036869">
    <property type="entry name" value="J_dom_sf"/>
</dbReference>
<feature type="compositionally biased region" description="Pro residues" evidence="1">
    <location>
        <begin position="456"/>
        <end position="467"/>
    </location>
</feature>
<dbReference type="EMBL" id="CDMZ01001764">
    <property type="protein sequence ID" value="CEM37230.1"/>
    <property type="molecule type" value="Genomic_DNA"/>
</dbReference>
<dbReference type="Gene3D" id="1.10.287.110">
    <property type="entry name" value="DnaJ domain"/>
    <property type="match status" value="1"/>
</dbReference>
<dbReference type="CDD" id="cd06257">
    <property type="entry name" value="DnaJ"/>
    <property type="match status" value="1"/>
</dbReference>
<feature type="compositionally biased region" description="Basic and acidic residues" evidence="1">
    <location>
        <begin position="402"/>
        <end position="411"/>
    </location>
</feature>